<reference evidence="2" key="1">
    <citation type="submission" date="2016-05" db="EMBL/GenBank/DDBJ databases">
        <authorList>
            <person name="Lavstsen T."/>
            <person name="Jespersen J.S."/>
        </authorList>
    </citation>
    <scope>NUCLEOTIDE SEQUENCE</scope>
    <source>
        <tissue evidence="2">Brain</tissue>
    </source>
</reference>
<name>A0A1A8FD68_9TELE</name>
<dbReference type="AlphaFoldDB" id="A0A1A8FD68"/>
<feature type="region of interest" description="Disordered" evidence="1">
    <location>
        <begin position="40"/>
        <end position="66"/>
    </location>
</feature>
<proteinExistence type="predicted"/>
<feature type="non-terminal residue" evidence="2">
    <location>
        <position position="66"/>
    </location>
</feature>
<dbReference type="EMBL" id="HAEB01010788">
    <property type="protein sequence ID" value="SBQ57315.1"/>
    <property type="molecule type" value="Transcribed_RNA"/>
</dbReference>
<accession>A0A1A8FD68</accession>
<gene>
    <name evidence="2" type="primary">Nfu_g_1_016278</name>
</gene>
<sequence>TVSGCFNSQRPAGLLFYEQSAENPLVMSAKRYFAAAARSGRETHFKHGTESGYQTEQNSDDVTPVR</sequence>
<feature type="compositionally biased region" description="Basic and acidic residues" evidence="1">
    <location>
        <begin position="40"/>
        <end position="49"/>
    </location>
</feature>
<feature type="non-terminal residue" evidence="2">
    <location>
        <position position="1"/>
    </location>
</feature>
<evidence type="ECO:0000256" key="1">
    <source>
        <dbReference type="SAM" id="MobiDB-lite"/>
    </source>
</evidence>
<feature type="compositionally biased region" description="Polar residues" evidence="1">
    <location>
        <begin position="51"/>
        <end position="66"/>
    </location>
</feature>
<organism evidence="2">
    <name type="scientific">Nothobranchius korthausae</name>
    <dbReference type="NCBI Taxonomy" id="1143690"/>
    <lineage>
        <taxon>Eukaryota</taxon>
        <taxon>Metazoa</taxon>
        <taxon>Chordata</taxon>
        <taxon>Craniata</taxon>
        <taxon>Vertebrata</taxon>
        <taxon>Euteleostomi</taxon>
        <taxon>Actinopterygii</taxon>
        <taxon>Neopterygii</taxon>
        <taxon>Teleostei</taxon>
        <taxon>Neoteleostei</taxon>
        <taxon>Acanthomorphata</taxon>
        <taxon>Ovalentaria</taxon>
        <taxon>Atherinomorphae</taxon>
        <taxon>Cyprinodontiformes</taxon>
        <taxon>Nothobranchiidae</taxon>
        <taxon>Nothobranchius</taxon>
    </lineage>
</organism>
<reference evidence="2" key="2">
    <citation type="submission" date="2016-06" db="EMBL/GenBank/DDBJ databases">
        <title>The genome of a short-lived fish provides insights into sex chromosome evolution and the genetic control of aging.</title>
        <authorList>
            <person name="Reichwald K."/>
            <person name="Felder M."/>
            <person name="Petzold A."/>
            <person name="Koch P."/>
            <person name="Groth M."/>
            <person name="Platzer M."/>
        </authorList>
    </citation>
    <scope>NUCLEOTIDE SEQUENCE</scope>
    <source>
        <tissue evidence="2">Brain</tissue>
    </source>
</reference>
<evidence type="ECO:0000313" key="2">
    <source>
        <dbReference type="EMBL" id="SBQ57315.1"/>
    </source>
</evidence>
<protein>
    <submittedName>
        <fullName evidence="2">Uncharacterized protein</fullName>
    </submittedName>
</protein>